<gene>
    <name evidence="1" type="ORF">PDIGIT_LOCUS7882</name>
</gene>
<dbReference type="Proteomes" id="UP001152607">
    <property type="component" value="Unassembled WGS sequence"/>
</dbReference>
<evidence type="ECO:0000313" key="2">
    <source>
        <dbReference type="Proteomes" id="UP001152607"/>
    </source>
</evidence>
<dbReference type="AlphaFoldDB" id="A0A9W4UIA8"/>
<keyword evidence="2" id="KW-1185">Reference proteome</keyword>
<comment type="caution">
    <text evidence="1">The sequence shown here is derived from an EMBL/GenBank/DDBJ whole genome shotgun (WGS) entry which is preliminary data.</text>
</comment>
<organism evidence="1 2">
    <name type="scientific">Periconia digitata</name>
    <dbReference type="NCBI Taxonomy" id="1303443"/>
    <lineage>
        <taxon>Eukaryota</taxon>
        <taxon>Fungi</taxon>
        <taxon>Dikarya</taxon>
        <taxon>Ascomycota</taxon>
        <taxon>Pezizomycotina</taxon>
        <taxon>Dothideomycetes</taxon>
        <taxon>Pleosporomycetidae</taxon>
        <taxon>Pleosporales</taxon>
        <taxon>Massarineae</taxon>
        <taxon>Periconiaceae</taxon>
        <taxon>Periconia</taxon>
    </lineage>
</organism>
<accession>A0A9W4UIA8</accession>
<sequence length="197" mass="22283">MGKPFDLAHQEGGALANGVLADVYIYNCFDNLIDRTWLLSIQRPLRCITDISYYLQHVLHGPCSPALRLGCRRNTNKRRNTSARCGGSGIKSSDRSMAAAMRLGIMLREVVREMHFSFSYSPTKIGWLTSSIALAASKLSAFPTLKVFVPADWRFINNSSSLPGFGHIVQYEKRRKAEQRLGWGLKRDHSCQYKSRR</sequence>
<protein>
    <submittedName>
        <fullName evidence="1">Uncharacterized protein</fullName>
    </submittedName>
</protein>
<name>A0A9W4UIA8_9PLEO</name>
<evidence type="ECO:0000313" key="1">
    <source>
        <dbReference type="EMBL" id="CAI6334813.1"/>
    </source>
</evidence>
<reference evidence="1" key="1">
    <citation type="submission" date="2023-01" db="EMBL/GenBank/DDBJ databases">
        <authorList>
            <person name="Van Ghelder C."/>
            <person name="Rancurel C."/>
        </authorList>
    </citation>
    <scope>NUCLEOTIDE SEQUENCE</scope>
    <source>
        <strain evidence="1">CNCM I-4278</strain>
    </source>
</reference>
<dbReference type="EMBL" id="CAOQHR010000005">
    <property type="protein sequence ID" value="CAI6334813.1"/>
    <property type="molecule type" value="Genomic_DNA"/>
</dbReference>
<proteinExistence type="predicted"/>